<protein>
    <recommendedName>
        <fullName evidence="18">Phosphatidylcholine 1-acylhydrolase</fullName>
        <ecNumber evidence="6">3.1.1.32</ecNumber>
        <ecNumber evidence="7">3.1.1.4</ecNumber>
    </recommendedName>
</protein>
<dbReference type="InterPro" id="IPR003187">
    <property type="entry name" value="PLipase_A1"/>
</dbReference>
<dbReference type="Pfam" id="PF02253">
    <property type="entry name" value="PLA1"/>
    <property type="match status" value="1"/>
</dbReference>
<feature type="active site" description="Proton acceptor" evidence="19">
    <location>
        <position position="148"/>
    </location>
</feature>
<keyword evidence="9" id="KW-0812">Transmembrane</keyword>
<name>A0A2V1IQE1_9BACT</name>
<dbReference type="InterPro" id="IPR036541">
    <property type="entry name" value="PLipase_A1_sf"/>
</dbReference>
<keyword evidence="10 20" id="KW-0479">Metal-binding</keyword>
<feature type="signal peptide" evidence="21">
    <location>
        <begin position="1"/>
        <end position="27"/>
    </location>
</feature>
<gene>
    <name evidence="22" type="ORF">C5O23_06805</name>
</gene>
<keyword evidence="23" id="KW-1185">Reference proteome</keyword>
<keyword evidence="8" id="KW-1134">Transmembrane beta strand</keyword>
<evidence type="ECO:0000313" key="23">
    <source>
        <dbReference type="Proteomes" id="UP000244905"/>
    </source>
</evidence>
<dbReference type="AlphaFoldDB" id="A0A2V1IQE1"/>
<evidence type="ECO:0000256" key="17">
    <source>
        <dbReference type="ARBA" id="ARBA00023237"/>
    </source>
</evidence>
<evidence type="ECO:0000256" key="6">
    <source>
        <dbReference type="ARBA" id="ARBA00013179"/>
    </source>
</evidence>
<evidence type="ECO:0000256" key="19">
    <source>
        <dbReference type="PIRSR" id="PIRSR603187-1"/>
    </source>
</evidence>
<comment type="subunit">
    <text evidence="5">Homodimer; dimerization is reversible, and the dimeric form is the active one.</text>
</comment>
<evidence type="ECO:0000256" key="13">
    <source>
        <dbReference type="ARBA" id="ARBA00022837"/>
    </source>
</evidence>
<dbReference type="GO" id="GO:0016042">
    <property type="term" value="P:lipid catabolic process"/>
    <property type="evidence" value="ECO:0007669"/>
    <property type="project" value="UniProtKB-KW"/>
</dbReference>
<evidence type="ECO:0000256" key="2">
    <source>
        <dbReference type="ARBA" id="ARBA00001604"/>
    </source>
</evidence>
<keyword evidence="16" id="KW-0472">Membrane</keyword>
<comment type="similarity">
    <text evidence="4">Belongs to the phospholipase A1 family.</text>
</comment>
<organism evidence="22 23">
    <name type="scientific">Duncaniella muris</name>
    <dbReference type="NCBI Taxonomy" id="2094150"/>
    <lineage>
        <taxon>Bacteria</taxon>
        <taxon>Pseudomonadati</taxon>
        <taxon>Bacteroidota</taxon>
        <taxon>Bacteroidia</taxon>
        <taxon>Bacteroidales</taxon>
        <taxon>Muribaculaceae</taxon>
        <taxon>Duncaniella</taxon>
    </lineage>
</organism>
<evidence type="ECO:0000256" key="14">
    <source>
        <dbReference type="ARBA" id="ARBA00022963"/>
    </source>
</evidence>
<comment type="catalytic activity">
    <reaction evidence="2">
        <text>a 1,2-diacyl-sn-glycero-3-phosphocholine + H2O = a 1-acyl-sn-glycero-3-phosphocholine + a fatty acid + H(+)</text>
        <dbReference type="Rhea" id="RHEA:15801"/>
        <dbReference type="ChEBI" id="CHEBI:15377"/>
        <dbReference type="ChEBI" id="CHEBI:15378"/>
        <dbReference type="ChEBI" id="CHEBI:28868"/>
        <dbReference type="ChEBI" id="CHEBI:57643"/>
        <dbReference type="ChEBI" id="CHEBI:58168"/>
        <dbReference type="EC" id="3.1.1.4"/>
    </reaction>
</comment>
<keyword evidence="11 21" id="KW-0732">Signal</keyword>
<evidence type="ECO:0000256" key="21">
    <source>
        <dbReference type="SAM" id="SignalP"/>
    </source>
</evidence>
<feature type="binding site" description="in dimeric form" evidence="20">
    <location>
        <position position="114"/>
    </location>
    <ligand>
        <name>Ca(2+)</name>
        <dbReference type="ChEBI" id="CHEBI:29108"/>
        <label>1</label>
    </ligand>
</feature>
<dbReference type="EC" id="3.1.1.32" evidence="6"/>
<dbReference type="Gene3D" id="2.40.230.10">
    <property type="entry name" value="Phospholipase A1"/>
    <property type="match status" value="1"/>
</dbReference>
<reference evidence="23" key="1">
    <citation type="submission" date="2018-02" db="EMBL/GenBank/DDBJ databases">
        <authorList>
            <person name="Clavel T."/>
            <person name="Strowig T."/>
        </authorList>
    </citation>
    <scope>NUCLEOTIDE SEQUENCE [LARGE SCALE GENOMIC DNA]</scope>
    <source>
        <strain evidence="23">DSM 103720</strain>
    </source>
</reference>
<proteinExistence type="inferred from homology"/>
<evidence type="ECO:0000256" key="8">
    <source>
        <dbReference type="ARBA" id="ARBA00022452"/>
    </source>
</evidence>
<evidence type="ECO:0000256" key="3">
    <source>
        <dbReference type="ARBA" id="ARBA00004571"/>
    </source>
</evidence>
<dbReference type="EC" id="3.1.1.4" evidence="7"/>
<evidence type="ECO:0000256" key="16">
    <source>
        <dbReference type="ARBA" id="ARBA00023136"/>
    </source>
</evidence>
<evidence type="ECO:0000256" key="10">
    <source>
        <dbReference type="ARBA" id="ARBA00022723"/>
    </source>
</evidence>
<dbReference type="GO" id="GO:0009279">
    <property type="term" value="C:cell outer membrane"/>
    <property type="evidence" value="ECO:0007669"/>
    <property type="project" value="UniProtKB-SubCell"/>
</dbReference>
<dbReference type="PANTHER" id="PTHR40457">
    <property type="entry name" value="PHOSPHOLIPASE A1"/>
    <property type="match status" value="1"/>
</dbReference>
<feature type="chain" id="PRO_5015836676" description="Phosphatidylcholine 1-acylhydrolase" evidence="21">
    <location>
        <begin position="28"/>
        <end position="285"/>
    </location>
</feature>
<feature type="active site" description="Nucleophile" evidence="19">
    <location>
        <position position="150"/>
    </location>
</feature>
<evidence type="ECO:0000313" key="22">
    <source>
        <dbReference type="EMBL" id="PWB02357.1"/>
    </source>
</evidence>
<evidence type="ECO:0000256" key="11">
    <source>
        <dbReference type="ARBA" id="ARBA00022729"/>
    </source>
</evidence>
<sequence length="285" mass="32461">MNKLLRFALTVTVLTLISVAVPLRTSAQIVNINNDEIDSDSVRRAFDDGPYFGLYKDNYFIFGCPVGQRVTRENTNIKFQISIAQRLTRSTLPGGTYLFLFYSQKCFWNVLENSLPMTDLNFNPGIGLTKPLFVKDRFVGKINLIAEHESNGRDGTASRSWNRISLGGSIMIDPQVVVHGKAWIPIIDGVENKDILDYCGIYQVGTSFTSQNGRFGLAVNLVKRKGWKLNYNTTVELNYRIFKRDNQFLFLQYYNGYGEGLLAYKEFHSTVRVGLVIKPRLFSDY</sequence>
<keyword evidence="13 20" id="KW-0106">Calcium</keyword>
<comment type="cofactor">
    <cofactor evidence="20">
        <name>Ca(2+)</name>
        <dbReference type="ChEBI" id="CHEBI:29108"/>
    </cofactor>
    <text evidence="20">Binds 1 Ca(2+) ion per monomer.</text>
</comment>
<comment type="caution">
    <text evidence="22">The sequence shown here is derived from an EMBL/GenBank/DDBJ whole genome shotgun (WGS) entry which is preliminary data.</text>
</comment>
<dbReference type="PANTHER" id="PTHR40457:SF1">
    <property type="entry name" value="PHOSPHOLIPASE A1"/>
    <property type="match status" value="1"/>
</dbReference>
<comment type="subcellular location">
    <subcellularLocation>
        <location evidence="3">Cell outer membrane</location>
        <topology evidence="3">Multi-pass membrane protein</topology>
    </subcellularLocation>
</comment>
<dbReference type="GO" id="GO:0008970">
    <property type="term" value="F:phospholipase A1 activity"/>
    <property type="evidence" value="ECO:0007669"/>
    <property type="project" value="UniProtKB-EC"/>
</dbReference>
<dbReference type="GO" id="GO:0046872">
    <property type="term" value="F:metal ion binding"/>
    <property type="evidence" value="ECO:0007669"/>
    <property type="project" value="UniProtKB-KW"/>
</dbReference>
<accession>A0A2V1IQE1</accession>
<evidence type="ECO:0000256" key="18">
    <source>
        <dbReference type="ARBA" id="ARBA00032375"/>
    </source>
</evidence>
<dbReference type="RefSeq" id="WP_107032200.1">
    <property type="nucleotide sequence ID" value="NZ_CAOLYA010000035.1"/>
</dbReference>
<dbReference type="SUPFAM" id="SSF56931">
    <property type="entry name" value="Outer membrane phospholipase A (OMPLA)"/>
    <property type="match status" value="1"/>
</dbReference>
<keyword evidence="14" id="KW-0442">Lipid degradation</keyword>
<evidence type="ECO:0000256" key="15">
    <source>
        <dbReference type="ARBA" id="ARBA00023098"/>
    </source>
</evidence>
<evidence type="ECO:0000256" key="9">
    <source>
        <dbReference type="ARBA" id="ARBA00022692"/>
    </source>
</evidence>
<dbReference type="PRINTS" id="PR01486">
    <property type="entry name" value="PHPHLIPASEA1"/>
</dbReference>
<evidence type="ECO:0000256" key="7">
    <source>
        <dbReference type="ARBA" id="ARBA00013278"/>
    </source>
</evidence>
<feature type="binding site" description="in dimeric form" evidence="20">
    <location>
        <position position="153"/>
    </location>
    <ligand>
        <name>Ca(2+)</name>
        <dbReference type="ChEBI" id="CHEBI:29108"/>
        <label>1</label>
    </ligand>
</feature>
<dbReference type="GeneID" id="82526052"/>
<evidence type="ECO:0000256" key="4">
    <source>
        <dbReference type="ARBA" id="ARBA00010525"/>
    </source>
</evidence>
<keyword evidence="15" id="KW-0443">Lipid metabolism</keyword>
<evidence type="ECO:0000256" key="12">
    <source>
        <dbReference type="ARBA" id="ARBA00022801"/>
    </source>
</evidence>
<dbReference type="GO" id="GO:0004623">
    <property type="term" value="F:phospholipase A2 activity"/>
    <property type="evidence" value="ECO:0007669"/>
    <property type="project" value="UniProtKB-EC"/>
</dbReference>
<evidence type="ECO:0000256" key="20">
    <source>
        <dbReference type="PIRSR" id="PIRSR603187-2"/>
    </source>
</evidence>
<evidence type="ECO:0000256" key="1">
    <source>
        <dbReference type="ARBA" id="ARBA00000111"/>
    </source>
</evidence>
<comment type="catalytic activity">
    <reaction evidence="1">
        <text>a 1,2-diacyl-sn-glycero-3-phosphocholine + H2O = a 2-acyl-sn-glycero-3-phosphocholine + a fatty acid + H(+)</text>
        <dbReference type="Rhea" id="RHEA:18689"/>
        <dbReference type="ChEBI" id="CHEBI:15377"/>
        <dbReference type="ChEBI" id="CHEBI:15378"/>
        <dbReference type="ChEBI" id="CHEBI:28868"/>
        <dbReference type="ChEBI" id="CHEBI:57643"/>
        <dbReference type="ChEBI" id="CHEBI:57875"/>
        <dbReference type="EC" id="3.1.1.32"/>
    </reaction>
</comment>
<dbReference type="EMBL" id="PUEC01000013">
    <property type="protein sequence ID" value="PWB02357.1"/>
    <property type="molecule type" value="Genomic_DNA"/>
</dbReference>
<feature type="binding site" description="in dimeric form" evidence="20">
    <location>
        <position position="158"/>
    </location>
    <ligand>
        <name>Ca(2+)</name>
        <dbReference type="ChEBI" id="CHEBI:29108"/>
        <label>1</label>
    </ligand>
</feature>
<keyword evidence="12" id="KW-0378">Hydrolase</keyword>
<dbReference type="Proteomes" id="UP000244905">
    <property type="component" value="Unassembled WGS sequence"/>
</dbReference>
<evidence type="ECO:0000256" key="5">
    <source>
        <dbReference type="ARBA" id="ARBA00011702"/>
    </source>
</evidence>
<keyword evidence="17" id="KW-0998">Cell outer membrane</keyword>